<dbReference type="GO" id="GO:0005739">
    <property type="term" value="C:mitochondrion"/>
    <property type="evidence" value="ECO:0007669"/>
    <property type="project" value="UniProtKB-SubCell"/>
</dbReference>
<name>A0A210R6M9_MIZYE</name>
<keyword evidence="3 10" id="KW-0645">Protease</keyword>
<keyword evidence="8 10" id="KW-0482">Metalloprotease</keyword>
<keyword evidence="6 10" id="KW-0862">Zinc</keyword>
<dbReference type="PANTHER" id="PTHR11804">
    <property type="entry name" value="PROTEASE M3 THIMET OLIGOPEPTIDASE-RELATED"/>
    <property type="match status" value="1"/>
</dbReference>
<dbReference type="Proteomes" id="UP000242188">
    <property type="component" value="Unassembled WGS sequence"/>
</dbReference>
<proteinExistence type="inferred from homology"/>
<evidence type="ECO:0000256" key="6">
    <source>
        <dbReference type="ARBA" id="ARBA00022833"/>
    </source>
</evidence>
<dbReference type="SUPFAM" id="SSF55486">
    <property type="entry name" value="Metalloproteases ('zincins'), catalytic domain"/>
    <property type="match status" value="1"/>
</dbReference>
<reference evidence="12 13" key="1">
    <citation type="journal article" date="2017" name="Nat. Ecol. Evol.">
        <title>Scallop genome provides insights into evolution of bilaterian karyotype and development.</title>
        <authorList>
            <person name="Wang S."/>
            <person name="Zhang J."/>
            <person name="Jiao W."/>
            <person name="Li J."/>
            <person name="Xun X."/>
            <person name="Sun Y."/>
            <person name="Guo X."/>
            <person name="Huan P."/>
            <person name="Dong B."/>
            <person name="Zhang L."/>
            <person name="Hu X."/>
            <person name="Sun X."/>
            <person name="Wang J."/>
            <person name="Zhao C."/>
            <person name="Wang Y."/>
            <person name="Wang D."/>
            <person name="Huang X."/>
            <person name="Wang R."/>
            <person name="Lv J."/>
            <person name="Li Y."/>
            <person name="Zhang Z."/>
            <person name="Liu B."/>
            <person name="Lu W."/>
            <person name="Hui Y."/>
            <person name="Liang J."/>
            <person name="Zhou Z."/>
            <person name="Hou R."/>
            <person name="Li X."/>
            <person name="Liu Y."/>
            <person name="Li H."/>
            <person name="Ning X."/>
            <person name="Lin Y."/>
            <person name="Zhao L."/>
            <person name="Xing Q."/>
            <person name="Dou J."/>
            <person name="Li Y."/>
            <person name="Mao J."/>
            <person name="Guo H."/>
            <person name="Dou H."/>
            <person name="Li T."/>
            <person name="Mu C."/>
            <person name="Jiang W."/>
            <person name="Fu Q."/>
            <person name="Fu X."/>
            <person name="Miao Y."/>
            <person name="Liu J."/>
            <person name="Yu Q."/>
            <person name="Li R."/>
            <person name="Liao H."/>
            <person name="Li X."/>
            <person name="Kong Y."/>
            <person name="Jiang Z."/>
            <person name="Chourrout D."/>
            <person name="Li R."/>
            <person name="Bao Z."/>
        </authorList>
    </citation>
    <scope>NUCLEOTIDE SEQUENCE [LARGE SCALE GENOMIC DNA]</scope>
    <source>
        <strain evidence="12 13">PY_sf001</strain>
    </source>
</reference>
<feature type="domain" description="Peptidase M3A/M3B catalytic" evidence="11">
    <location>
        <begin position="264"/>
        <end position="693"/>
    </location>
</feature>
<evidence type="ECO:0000259" key="11">
    <source>
        <dbReference type="Pfam" id="PF01432"/>
    </source>
</evidence>
<evidence type="ECO:0000256" key="8">
    <source>
        <dbReference type="ARBA" id="ARBA00023049"/>
    </source>
</evidence>
<evidence type="ECO:0000256" key="7">
    <source>
        <dbReference type="ARBA" id="ARBA00022946"/>
    </source>
</evidence>
<dbReference type="CDD" id="cd06457">
    <property type="entry name" value="M3A_MIP"/>
    <property type="match status" value="1"/>
</dbReference>
<dbReference type="GO" id="GO:0006627">
    <property type="term" value="P:protein processing involved in protein targeting to mitochondrion"/>
    <property type="evidence" value="ECO:0007669"/>
    <property type="project" value="TreeGrafter"/>
</dbReference>
<dbReference type="GO" id="GO:0006518">
    <property type="term" value="P:peptide metabolic process"/>
    <property type="evidence" value="ECO:0007669"/>
    <property type="project" value="TreeGrafter"/>
</dbReference>
<evidence type="ECO:0000256" key="1">
    <source>
        <dbReference type="ARBA" id="ARBA00004173"/>
    </source>
</evidence>
<dbReference type="FunFam" id="3.40.390.10:FF:000013">
    <property type="entry name" value="Mitochondrial intermediate peptidase"/>
    <property type="match status" value="1"/>
</dbReference>
<dbReference type="AlphaFoldDB" id="A0A210R6M9"/>
<comment type="similarity">
    <text evidence="2 10">Belongs to the peptidase M3 family.</text>
</comment>
<protein>
    <submittedName>
        <fullName evidence="12">Mitochondrial intermediate peptidase</fullName>
    </submittedName>
</protein>
<dbReference type="EMBL" id="NEDP02000107">
    <property type="protein sequence ID" value="OWF56707.1"/>
    <property type="molecule type" value="Genomic_DNA"/>
</dbReference>
<dbReference type="PANTHER" id="PTHR11804:SF79">
    <property type="entry name" value="MITOCHONDRIAL INTERMEDIATE PEPTIDASE"/>
    <property type="match status" value="1"/>
</dbReference>
<dbReference type="STRING" id="6573.A0A210R6M9"/>
<gene>
    <name evidence="12" type="ORF">KP79_PYT20166</name>
</gene>
<evidence type="ECO:0000256" key="5">
    <source>
        <dbReference type="ARBA" id="ARBA00022801"/>
    </source>
</evidence>
<dbReference type="InterPro" id="IPR033851">
    <property type="entry name" value="M3A_MIP"/>
</dbReference>
<keyword evidence="9" id="KW-0496">Mitochondrion</keyword>
<dbReference type="InterPro" id="IPR024077">
    <property type="entry name" value="Neurolysin/TOP_dom2"/>
</dbReference>
<comment type="subcellular location">
    <subcellularLocation>
        <location evidence="1">Mitochondrion</location>
    </subcellularLocation>
</comment>
<sequence length="712" mass="81185">MAAFCQKCLVSRHLKSKLVFQGRGLLCQKKCLSSLTTKRQLSTLSAPLAAAFNTKPAYKLNFNFGVGCGLFRIMELQEFSGFHILKEQAEAEVESLVEEITSPNRTKSVVTLFDELSDCLCKVADLADFVRVSHPDPMFAQAAEDTCVYLSGIVEKLNTNPDIYHTLKNAVEEGDVVPLDDLDKRVGKLFQFDHEQSGIHLAEDKRAAFVKLNEDVMMIGNFFMQGTHVMRNVPKSMLPENIRHFFNVDGDHVQVYSLHSDHYNERMREAAYKIYLYPDKHQEHLLMSLLHSRHKLAQVVGFETFAHRTIKGTMAETPENVMDFLENLADSIRPRADADYADMRRLKLAEGGIENSILAWDPPYYSAKGRQLVSNLKSYEVMPYFSIGGCMEGLSNLYKCLFNVTLQNVKLENGEAWAKDIHKLAVVHESEGVLGYIYCDFFERPDKPPQDCHYTIQGGRQKQDGQYQLPIVVLQLNFSASRSNVPSLLTHGMMENLFHEFGHAMHSMLGRTKYQHVTGTRCPTDFAEVPSILMEYFVSDPRVLSTFAFHHKTGEPLPMEQIQKLCEAKRLYAASDMQVQVLSSITDQVFHSRFPFEKNKSTTQVMADLHKKYYSIPYVDNAAWQLRFGHLVGYGAKYYSYLMSRGVAARIWHKCFKDDPFNRQMGERFREKMLSHGGEIAPGLLVQSMLQETQELTMNQLVESLIQDLDSS</sequence>
<accession>A0A210R6M9</accession>
<evidence type="ECO:0000256" key="10">
    <source>
        <dbReference type="RuleBase" id="RU003435"/>
    </source>
</evidence>
<dbReference type="InterPro" id="IPR001567">
    <property type="entry name" value="Pept_M3A_M3B_dom"/>
</dbReference>
<evidence type="ECO:0000313" key="13">
    <source>
        <dbReference type="Proteomes" id="UP000242188"/>
    </source>
</evidence>
<dbReference type="InterPro" id="IPR024079">
    <property type="entry name" value="MetalloPept_cat_dom_sf"/>
</dbReference>
<keyword evidence="5 10" id="KW-0378">Hydrolase</keyword>
<keyword evidence="4 10" id="KW-0479">Metal-binding</keyword>
<keyword evidence="13" id="KW-1185">Reference proteome</keyword>
<evidence type="ECO:0000256" key="2">
    <source>
        <dbReference type="ARBA" id="ARBA00006040"/>
    </source>
</evidence>
<dbReference type="GO" id="GO:0004222">
    <property type="term" value="F:metalloendopeptidase activity"/>
    <property type="evidence" value="ECO:0007669"/>
    <property type="project" value="InterPro"/>
</dbReference>
<evidence type="ECO:0000256" key="4">
    <source>
        <dbReference type="ARBA" id="ARBA00022723"/>
    </source>
</evidence>
<dbReference type="InterPro" id="IPR045090">
    <property type="entry name" value="Pept_M3A_M3B"/>
</dbReference>
<dbReference type="GO" id="GO:0046872">
    <property type="term" value="F:metal ion binding"/>
    <property type="evidence" value="ECO:0007669"/>
    <property type="project" value="UniProtKB-UniRule"/>
</dbReference>
<evidence type="ECO:0000256" key="9">
    <source>
        <dbReference type="ARBA" id="ARBA00023128"/>
    </source>
</evidence>
<organism evidence="12 13">
    <name type="scientific">Mizuhopecten yessoensis</name>
    <name type="common">Japanese scallop</name>
    <name type="synonym">Patinopecten yessoensis</name>
    <dbReference type="NCBI Taxonomy" id="6573"/>
    <lineage>
        <taxon>Eukaryota</taxon>
        <taxon>Metazoa</taxon>
        <taxon>Spiralia</taxon>
        <taxon>Lophotrochozoa</taxon>
        <taxon>Mollusca</taxon>
        <taxon>Bivalvia</taxon>
        <taxon>Autobranchia</taxon>
        <taxon>Pteriomorphia</taxon>
        <taxon>Pectinida</taxon>
        <taxon>Pectinoidea</taxon>
        <taxon>Pectinidae</taxon>
        <taxon>Mizuhopecten</taxon>
    </lineage>
</organism>
<comment type="caution">
    <text evidence="12">The sequence shown here is derived from an EMBL/GenBank/DDBJ whole genome shotgun (WGS) entry which is preliminary data.</text>
</comment>
<dbReference type="OrthoDB" id="17530at2759"/>
<evidence type="ECO:0000313" key="12">
    <source>
        <dbReference type="EMBL" id="OWF56707.1"/>
    </source>
</evidence>
<dbReference type="Pfam" id="PF01432">
    <property type="entry name" value="Peptidase_M3"/>
    <property type="match status" value="1"/>
</dbReference>
<dbReference type="Gene3D" id="1.10.1370.10">
    <property type="entry name" value="Neurolysin, domain 3"/>
    <property type="match status" value="1"/>
</dbReference>
<evidence type="ECO:0000256" key="3">
    <source>
        <dbReference type="ARBA" id="ARBA00022670"/>
    </source>
</evidence>
<keyword evidence="7" id="KW-0809">Transit peptide</keyword>
<dbReference type="Gene3D" id="3.40.390.10">
    <property type="entry name" value="Collagenase (Catalytic Domain)"/>
    <property type="match status" value="1"/>
</dbReference>
<comment type="cofactor">
    <cofactor evidence="10">
        <name>Zn(2+)</name>
        <dbReference type="ChEBI" id="CHEBI:29105"/>
    </cofactor>
    <text evidence="10">Binds 1 zinc ion.</text>
</comment>